<dbReference type="InterPro" id="IPR006879">
    <property type="entry name" value="YdjC-like"/>
</dbReference>
<dbReference type="Pfam" id="PF04794">
    <property type="entry name" value="YdjC"/>
    <property type="match status" value="1"/>
</dbReference>
<dbReference type="KEGG" id="tsa:AciPR4_2447"/>
<name>E8UZE7_TERSS</name>
<gene>
    <name evidence="6" type="ordered locus">AciPR4_2447</name>
</gene>
<dbReference type="Gene3D" id="3.20.20.370">
    <property type="entry name" value="Glycoside hydrolase/deacetylase"/>
    <property type="match status" value="1"/>
</dbReference>
<evidence type="ECO:0000256" key="2">
    <source>
        <dbReference type="ARBA" id="ARBA00022723"/>
    </source>
</evidence>
<evidence type="ECO:0000256" key="3">
    <source>
        <dbReference type="ARBA" id="ARBA00022801"/>
    </source>
</evidence>
<evidence type="ECO:0000256" key="4">
    <source>
        <dbReference type="ARBA" id="ARBA00022842"/>
    </source>
</evidence>
<organism evidence="6 7">
    <name type="scientific">Terriglobus saanensis (strain ATCC BAA-1853 / DSM 23119 / SP1PR4)</name>
    <dbReference type="NCBI Taxonomy" id="401053"/>
    <lineage>
        <taxon>Bacteria</taxon>
        <taxon>Pseudomonadati</taxon>
        <taxon>Acidobacteriota</taxon>
        <taxon>Terriglobia</taxon>
        <taxon>Terriglobales</taxon>
        <taxon>Acidobacteriaceae</taxon>
        <taxon>Terriglobus</taxon>
    </lineage>
</organism>
<sequence>MPPRLILNADDFGLTLGVNRAVAELHQAHALTSATLMACGPAFDDAVRIAHANPTLGVGCHIVLLDGTPTAPAHEVPTLLEAGTSQLRSSLVGFLLALYTGRISTVEIEREATAQIRKLQSFGIHPTHIDTHKHTHIFPRVTSAVLRAAAACGVKAIRNPIEPSWSARIARNAIRRRAEVAALRLFERAFLTQPLIASGEVKTTQGCLGVSATGSLDSETLAHLLEALPAGTWELVTHPGYLDEALLATRTILKSTREVELNALLAQIPQSPPTKITFAGV</sequence>
<evidence type="ECO:0000313" key="6">
    <source>
        <dbReference type="EMBL" id="ADV83227.1"/>
    </source>
</evidence>
<reference evidence="6 7" key="1">
    <citation type="journal article" date="2012" name="Stand. Genomic Sci.">
        <title>Complete genome sequence of Terriglobus saanensis type strain SP1PR4(T), an Acidobacteria from tundra soil.</title>
        <authorList>
            <person name="Rawat S.R."/>
            <person name="Mannisto M.K."/>
            <person name="Starovoytov V."/>
            <person name="Goodwin L."/>
            <person name="Nolan M."/>
            <person name="Hauser L."/>
            <person name="Land M."/>
            <person name="Davenport K.W."/>
            <person name="Woyke T."/>
            <person name="Haggblom M.M."/>
        </authorList>
    </citation>
    <scope>NUCLEOTIDE SEQUENCE</scope>
    <source>
        <strain evidence="7">ATCC BAA-1853 / DSM 23119 / SP1PR4</strain>
    </source>
</reference>
<dbReference type="RefSeq" id="WP_013568960.1">
    <property type="nucleotide sequence ID" value="NC_014963.1"/>
</dbReference>
<keyword evidence="3" id="KW-0378">Hydrolase</keyword>
<accession>E8UZE7</accession>
<dbReference type="GO" id="GO:0016787">
    <property type="term" value="F:hydrolase activity"/>
    <property type="evidence" value="ECO:0007669"/>
    <property type="project" value="UniProtKB-KW"/>
</dbReference>
<dbReference type="EMBL" id="CP002467">
    <property type="protein sequence ID" value="ADV83227.1"/>
    <property type="molecule type" value="Genomic_DNA"/>
</dbReference>
<dbReference type="PANTHER" id="PTHR31609:SF1">
    <property type="entry name" value="CARBOHYDRATE DEACETYLASE"/>
    <property type="match status" value="1"/>
</dbReference>
<keyword evidence="7" id="KW-1185">Reference proteome</keyword>
<dbReference type="PANTHER" id="PTHR31609">
    <property type="entry name" value="YDJC DEACETYLASE FAMILY MEMBER"/>
    <property type="match status" value="1"/>
</dbReference>
<dbReference type="GO" id="GO:0046872">
    <property type="term" value="F:metal ion binding"/>
    <property type="evidence" value="ECO:0007669"/>
    <property type="project" value="UniProtKB-KW"/>
</dbReference>
<evidence type="ECO:0000256" key="5">
    <source>
        <dbReference type="ARBA" id="ARBA00023277"/>
    </source>
</evidence>
<dbReference type="STRING" id="401053.AciPR4_2447"/>
<proteinExistence type="predicted"/>
<dbReference type="InterPro" id="IPR011330">
    <property type="entry name" value="Glyco_hydro/deAcase_b/a-brl"/>
</dbReference>
<dbReference type="AlphaFoldDB" id="E8UZE7"/>
<evidence type="ECO:0000256" key="1">
    <source>
        <dbReference type="ARBA" id="ARBA00001946"/>
    </source>
</evidence>
<keyword evidence="2" id="KW-0479">Metal-binding</keyword>
<dbReference type="SUPFAM" id="SSF88713">
    <property type="entry name" value="Glycoside hydrolase/deacetylase"/>
    <property type="match status" value="1"/>
</dbReference>
<dbReference type="GO" id="GO:0005975">
    <property type="term" value="P:carbohydrate metabolic process"/>
    <property type="evidence" value="ECO:0007669"/>
    <property type="project" value="InterPro"/>
</dbReference>
<keyword evidence="5" id="KW-0119">Carbohydrate metabolism</keyword>
<dbReference type="OrthoDB" id="9774177at2"/>
<dbReference type="Proteomes" id="UP000006844">
    <property type="component" value="Chromosome"/>
</dbReference>
<dbReference type="eggNOG" id="COG3394">
    <property type="taxonomic scope" value="Bacteria"/>
</dbReference>
<dbReference type="HOGENOM" id="CLU_064244_2_0_0"/>
<dbReference type="GO" id="GO:0019213">
    <property type="term" value="F:deacetylase activity"/>
    <property type="evidence" value="ECO:0007669"/>
    <property type="project" value="TreeGrafter"/>
</dbReference>
<keyword evidence="4" id="KW-0460">Magnesium</keyword>
<comment type="cofactor">
    <cofactor evidence="1">
        <name>Mg(2+)</name>
        <dbReference type="ChEBI" id="CHEBI:18420"/>
    </cofactor>
</comment>
<evidence type="ECO:0000313" key="7">
    <source>
        <dbReference type="Proteomes" id="UP000006844"/>
    </source>
</evidence>
<dbReference type="CDD" id="cd10808">
    <property type="entry name" value="YdjC"/>
    <property type="match status" value="1"/>
</dbReference>
<protein>
    <submittedName>
        <fullName evidence="6">YdjC family protein</fullName>
    </submittedName>
</protein>